<sequence>MFRSPKGETEYPVAEPEDDAPKAPMWTERWGLWMALLLAVMAMAYVVPIVDMIMNAPPGSPPIRTW</sequence>
<evidence type="ECO:0000313" key="4">
    <source>
        <dbReference type="Proteomes" id="UP001500880"/>
    </source>
</evidence>
<keyword evidence="2" id="KW-0472">Membrane</keyword>
<evidence type="ECO:0000256" key="2">
    <source>
        <dbReference type="SAM" id="Phobius"/>
    </source>
</evidence>
<dbReference type="Proteomes" id="UP001500880">
    <property type="component" value="Unassembled WGS sequence"/>
</dbReference>
<gene>
    <name evidence="3" type="ORF">GCM10008986_30400</name>
</gene>
<name>A0ABN1BMH6_9BACI</name>
<keyword evidence="2" id="KW-0812">Transmembrane</keyword>
<feature type="region of interest" description="Disordered" evidence="1">
    <location>
        <begin position="1"/>
        <end position="23"/>
    </location>
</feature>
<comment type="caution">
    <text evidence="3">The sequence shown here is derived from an EMBL/GenBank/DDBJ whole genome shotgun (WGS) entry which is preliminary data.</text>
</comment>
<organism evidence="3 4">
    <name type="scientific">Salinibacillus aidingensis</name>
    <dbReference type="NCBI Taxonomy" id="237684"/>
    <lineage>
        <taxon>Bacteria</taxon>
        <taxon>Bacillati</taxon>
        <taxon>Bacillota</taxon>
        <taxon>Bacilli</taxon>
        <taxon>Bacillales</taxon>
        <taxon>Bacillaceae</taxon>
        <taxon>Salinibacillus</taxon>
    </lineage>
</organism>
<dbReference type="EMBL" id="BAAADO010000007">
    <property type="protein sequence ID" value="GAA0500951.1"/>
    <property type="molecule type" value="Genomic_DNA"/>
</dbReference>
<feature type="transmembrane region" description="Helical" evidence="2">
    <location>
        <begin position="30"/>
        <end position="50"/>
    </location>
</feature>
<keyword evidence="2" id="KW-1133">Transmembrane helix</keyword>
<protein>
    <submittedName>
        <fullName evidence="3">Uncharacterized protein</fullName>
    </submittedName>
</protein>
<dbReference type="RefSeq" id="WP_343842919.1">
    <property type="nucleotide sequence ID" value="NZ_BAAADO010000007.1"/>
</dbReference>
<reference evidence="3 4" key="1">
    <citation type="journal article" date="2019" name="Int. J. Syst. Evol. Microbiol.">
        <title>The Global Catalogue of Microorganisms (GCM) 10K type strain sequencing project: providing services to taxonomists for standard genome sequencing and annotation.</title>
        <authorList>
            <consortium name="The Broad Institute Genomics Platform"/>
            <consortium name="The Broad Institute Genome Sequencing Center for Infectious Disease"/>
            <person name="Wu L."/>
            <person name="Ma J."/>
        </authorList>
    </citation>
    <scope>NUCLEOTIDE SEQUENCE [LARGE SCALE GENOMIC DNA]</scope>
    <source>
        <strain evidence="3 4">JCM 12389</strain>
    </source>
</reference>
<proteinExistence type="predicted"/>
<keyword evidence="4" id="KW-1185">Reference proteome</keyword>
<accession>A0ABN1BMH6</accession>
<evidence type="ECO:0000256" key="1">
    <source>
        <dbReference type="SAM" id="MobiDB-lite"/>
    </source>
</evidence>
<evidence type="ECO:0000313" key="3">
    <source>
        <dbReference type="EMBL" id="GAA0500951.1"/>
    </source>
</evidence>